<dbReference type="STRING" id="198628.Dda3937_03005"/>
<dbReference type="Proteomes" id="UP000006859">
    <property type="component" value="Chromosome"/>
</dbReference>
<evidence type="ECO:0000313" key="2">
    <source>
        <dbReference type="EMBL" id="ADM97890.1"/>
    </source>
</evidence>
<evidence type="ECO:0000313" key="3">
    <source>
        <dbReference type="Proteomes" id="UP000006859"/>
    </source>
</evidence>
<dbReference type="PANTHER" id="PTHR35340">
    <property type="entry name" value="PQQ ENZYME REPEAT PROTEIN-RELATED"/>
    <property type="match status" value="1"/>
</dbReference>
<dbReference type="InterPro" id="IPR010262">
    <property type="entry name" value="Arylsulfotransferase_bact"/>
</dbReference>
<dbReference type="Pfam" id="PF05935">
    <property type="entry name" value="Arylsulfotrans"/>
    <property type="match status" value="1"/>
</dbReference>
<name>E0SJ89_DICD3</name>
<protein>
    <submittedName>
        <fullName evidence="2">Putative PQQ enzyme repeat protein</fullName>
    </submittedName>
</protein>
<dbReference type="EMBL" id="CP002038">
    <property type="protein sequence ID" value="ADM97890.1"/>
    <property type="molecule type" value="Genomic_DNA"/>
</dbReference>
<dbReference type="CDD" id="cd02947">
    <property type="entry name" value="TRX_family"/>
    <property type="match status" value="1"/>
</dbReference>
<dbReference type="eggNOG" id="COG3118">
    <property type="taxonomic scope" value="Bacteria"/>
</dbReference>
<accession>E0SJ89</accession>
<proteinExistence type="predicted"/>
<dbReference type="AlphaFoldDB" id="E0SJ89"/>
<evidence type="ECO:0000259" key="1">
    <source>
        <dbReference type="Pfam" id="PF00085"/>
    </source>
</evidence>
<reference evidence="2 3" key="1">
    <citation type="journal article" date="2011" name="J. Bacteriol.">
        <title>Genome sequence of the plant-pathogenic bacterium Dickeya dadantii 3937.</title>
        <authorList>
            <person name="Glasner J.D."/>
            <person name="Yang C.H."/>
            <person name="Reverchon S."/>
            <person name="Hugouvieux-Cotte-Pattat N."/>
            <person name="Condemine G."/>
            <person name="Bohin J.P."/>
            <person name="Van Gijsegem F."/>
            <person name="Yang S."/>
            <person name="Franza T."/>
            <person name="Expert D."/>
            <person name="Plunkett G. III"/>
            <person name="San Francisco M.J."/>
            <person name="Charkowski A.O."/>
            <person name="Py B."/>
            <person name="Bell K."/>
            <person name="Rauscher L."/>
            <person name="Rodriguez-Palenzuela P."/>
            <person name="Toussaint A."/>
            <person name="Holeva M.C."/>
            <person name="He S.Y."/>
            <person name="Douet V."/>
            <person name="Boccara M."/>
            <person name="Blanco C."/>
            <person name="Toth I."/>
            <person name="Anderson B.D."/>
            <person name="Biehl B.S."/>
            <person name="Mau B."/>
            <person name="Flynn S.M."/>
            <person name="Barras F."/>
            <person name="Lindeberg M."/>
            <person name="Birch P.R."/>
            <person name="Tsuyumu S."/>
            <person name="Shi X."/>
            <person name="Hibbing M."/>
            <person name="Yap M.N."/>
            <person name="Carpentier M."/>
            <person name="Dassa E."/>
            <person name="Umehara M."/>
            <person name="Kim J.F."/>
            <person name="Rusch M."/>
            <person name="Soni P."/>
            <person name="Mayhew G.F."/>
            <person name="Fouts D.E."/>
            <person name="Gill S.R."/>
            <person name="Blattner F.R."/>
            <person name="Keen N.T."/>
            <person name="Perna N.T."/>
        </authorList>
    </citation>
    <scope>NUCLEOTIDE SEQUENCE [LARGE SCALE GENOMIC DNA]</scope>
    <source>
        <strain evidence="2 3">3937</strain>
    </source>
</reference>
<dbReference type="InterPro" id="IPR013766">
    <property type="entry name" value="Thioredoxin_domain"/>
</dbReference>
<sequence>MPRPRPPPRLSLTKYSSPTNWSTHMGHPSVYPTGTTIYHPDKAWGGYTVFQALETGAVLIDMNGAALRLWEGLHGFPNKLLPGGYILGHSGQRDARYGMQDMVDLVQLDWDGNRVWQFNRYEHIHDPDLPPEWMARAHHDYQRSGNPVGYYAPGLEPQALGGNTLILAHQNLHNPKISDKLLLDDTIIEVDWQGNVVWEWRCSDHFDELGFDDAAKTALYHNPNMRSSGGGMGDWMHINSMSALGPNPWFDQGDARFHPDNIIWDARESNIIAIIDKQSGDIVWRLGPDYSTPELKHLGWIIGQHHAHMIPAGLPGAGNILVFDNGGWAGYGAPNPASADGVKNAWRDYSRVLEINPVTLDIVWRYSPYEAGIPHPTDAFRFYSPYISNIQRLPNGNTLINEGANGRLFEVTVDHEIVWEYISPFWGKSVNTNMLYRAYRVPYDWVPQLPRPQETPVQAPDNTRLRQPGAAPAGFASVVAVSETRPYKRGGDALCVATDSDDLKRSPKLFAVNRSRFTALSLTPDEALSLPAGNQLLLVGAERCVHCKSLYRQLETVIGDAAFSGLPSYYLDADHHLPHTAQLQVRSLPTLLWLQDGQEQARLTGAQSADKLRQWLGAILH</sequence>
<keyword evidence="3" id="KW-1185">Reference proteome</keyword>
<gene>
    <name evidence="2" type="ordered locus">Dda3937_03005</name>
</gene>
<dbReference type="HOGENOM" id="CLU_032299_0_0_6"/>
<dbReference type="Pfam" id="PF00085">
    <property type="entry name" value="Thioredoxin"/>
    <property type="match status" value="1"/>
</dbReference>
<dbReference type="GO" id="GO:0004062">
    <property type="term" value="F:aryl sulfotransferase activity"/>
    <property type="evidence" value="ECO:0007669"/>
    <property type="project" value="InterPro"/>
</dbReference>
<dbReference type="InterPro" id="IPR036249">
    <property type="entry name" value="Thioredoxin-like_sf"/>
</dbReference>
<feature type="domain" description="Thioredoxin" evidence="1">
    <location>
        <begin position="537"/>
        <end position="616"/>
    </location>
</feature>
<dbReference type="Gene3D" id="3.40.30.10">
    <property type="entry name" value="Glutaredoxin"/>
    <property type="match status" value="1"/>
</dbReference>
<organism evidence="2 3">
    <name type="scientific">Dickeya dadantii (strain 3937)</name>
    <name type="common">Erwinia chrysanthemi (strain 3937)</name>
    <dbReference type="NCBI Taxonomy" id="198628"/>
    <lineage>
        <taxon>Bacteria</taxon>
        <taxon>Pseudomonadati</taxon>
        <taxon>Pseudomonadota</taxon>
        <taxon>Gammaproteobacteria</taxon>
        <taxon>Enterobacterales</taxon>
        <taxon>Pectobacteriaceae</taxon>
        <taxon>Dickeya</taxon>
    </lineage>
</organism>
<dbReference type="SUPFAM" id="SSF52833">
    <property type="entry name" value="Thioredoxin-like"/>
    <property type="match status" value="1"/>
</dbReference>
<dbReference type="PANTHER" id="PTHR35340:SF5">
    <property type="entry name" value="ASST-DOMAIN-CONTAINING PROTEIN"/>
    <property type="match status" value="1"/>
</dbReference>
<dbReference type="KEGG" id="ddd:Dda3937_03005"/>
<dbReference type="InterPro" id="IPR053143">
    <property type="entry name" value="Arylsulfate_ST"/>
</dbReference>